<evidence type="ECO:0000313" key="6">
    <source>
        <dbReference type="Proteomes" id="UP000652231"/>
    </source>
</evidence>
<comment type="similarity">
    <text evidence="1">Belongs to the 'phage' integrase family.</text>
</comment>
<keyword evidence="6" id="KW-1185">Reference proteome</keyword>
<comment type="caution">
    <text evidence="5">The sequence shown here is derived from an EMBL/GenBank/DDBJ whole genome shotgun (WGS) entry which is preliminary data.</text>
</comment>
<evidence type="ECO:0000259" key="4">
    <source>
        <dbReference type="PROSITE" id="PS51898"/>
    </source>
</evidence>
<name>A0A8J2Y790_9FLAO</name>
<evidence type="ECO:0000256" key="2">
    <source>
        <dbReference type="ARBA" id="ARBA00023125"/>
    </source>
</evidence>
<dbReference type="EMBL" id="BMGK01000003">
    <property type="protein sequence ID" value="GGD86359.1"/>
    <property type="molecule type" value="Genomic_DNA"/>
</dbReference>
<dbReference type="Gene3D" id="1.10.150.130">
    <property type="match status" value="1"/>
</dbReference>
<evidence type="ECO:0000256" key="1">
    <source>
        <dbReference type="ARBA" id="ARBA00008857"/>
    </source>
</evidence>
<dbReference type="InterPro" id="IPR010998">
    <property type="entry name" value="Integrase_recombinase_N"/>
</dbReference>
<dbReference type="SUPFAM" id="SSF56349">
    <property type="entry name" value="DNA breaking-rejoining enzymes"/>
    <property type="match status" value="1"/>
</dbReference>
<dbReference type="InterPro" id="IPR025269">
    <property type="entry name" value="SAM-like_dom"/>
</dbReference>
<dbReference type="PROSITE" id="PS51898">
    <property type="entry name" value="TYR_RECOMBINASE"/>
    <property type="match status" value="1"/>
</dbReference>
<dbReference type="InterPro" id="IPR050090">
    <property type="entry name" value="Tyrosine_recombinase_XerCD"/>
</dbReference>
<gene>
    <name evidence="5" type="ORF">GCM10011312_07980</name>
</gene>
<organism evidence="5 6">
    <name type="scientific">Planktosalinus lacus</name>
    <dbReference type="NCBI Taxonomy" id="1526573"/>
    <lineage>
        <taxon>Bacteria</taxon>
        <taxon>Pseudomonadati</taxon>
        <taxon>Bacteroidota</taxon>
        <taxon>Flavobacteriia</taxon>
        <taxon>Flavobacteriales</taxon>
        <taxon>Flavobacteriaceae</taxon>
        <taxon>Planktosalinus</taxon>
    </lineage>
</organism>
<sequence length="431" mass="50277">MKVNFILKGKNNPTNIVCRFKPSQSFDFMCATGIWIKRTDWSQAKQSVKPKANSTNKDLINAKLRLLETTIADKWLNDNLKNVQISKDWLRNIVGSNLGTANVKDKRKIFFSDWVESYVDDTETHIYKGKSLSDRTVQKHKTTLAKLHAFENYSKTKYRFENIDLKFYRAFLEYCRSEEKLLNNTIGKYIADIKKWCKLIDLEGLPINQQYKHSEFMTVSNKTKDTYLSEEEINKVFNHDFSKSTRLDNARDLFIIGLRTGLRISDFLRLKQINLKDGYIEIETMKTGEPVVIPLHHQIKSILEKRGGQLPYSISDQKFNLYVKEVCETAGINELIEGSKKVKLEEEGKTKVRYRKVIGNYPKHDLISSHTCRRSFASNLYGKLPNMVIMAITSHKTESQFLKYIKITNTEHAETLKKHWANEQEKQHINE</sequence>
<keyword evidence="2" id="KW-0238">DNA-binding</keyword>
<reference evidence="5" key="2">
    <citation type="submission" date="2020-09" db="EMBL/GenBank/DDBJ databases">
        <authorList>
            <person name="Sun Q."/>
            <person name="Zhou Y."/>
        </authorList>
    </citation>
    <scope>NUCLEOTIDE SEQUENCE</scope>
    <source>
        <strain evidence="5">CGMCC 1.12924</strain>
    </source>
</reference>
<dbReference type="PANTHER" id="PTHR30349:SF64">
    <property type="entry name" value="PROPHAGE INTEGRASE INTD-RELATED"/>
    <property type="match status" value="1"/>
</dbReference>
<proteinExistence type="inferred from homology"/>
<evidence type="ECO:0000256" key="3">
    <source>
        <dbReference type="ARBA" id="ARBA00023172"/>
    </source>
</evidence>
<dbReference type="GO" id="GO:0003677">
    <property type="term" value="F:DNA binding"/>
    <property type="evidence" value="ECO:0007669"/>
    <property type="project" value="UniProtKB-KW"/>
</dbReference>
<accession>A0A8J2Y790</accession>
<dbReference type="GO" id="GO:0015074">
    <property type="term" value="P:DNA integration"/>
    <property type="evidence" value="ECO:0007669"/>
    <property type="project" value="InterPro"/>
</dbReference>
<dbReference type="InterPro" id="IPR013762">
    <property type="entry name" value="Integrase-like_cat_sf"/>
</dbReference>
<dbReference type="InterPro" id="IPR011010">
    <property type="entry name" value="DNA_brk_join_enz"/>
</dbReference>
<dbReference type="AlphaFoldDB" id="A0A8J2Y790"/>
<feature type="domain" description="Tyr recombinase" evidence="4">
    <location>
        <begin position="223"/>
        <end position="417"/>
    </location>
</feature>
<protein>
    <submittedName>
        <fullName evidence="5">Transposase</fullName>
    </submittedName>
</protein>
<reference evidence="5" key="1">
    <citation type="journal article" date="2014" name="Int. J. Syst. Evol. Microbiol.">
        <title>Complete genome sequence of Corynebacterium casei LMG S-19264T (=DSM 44701T), isolated from a smear-ripened cheese.</title>
        <authorList>
            <consortium name="US DOE Joint Genome Institute (JGI-PGF)"/>
            <person name="Walter F."/>
            <person name="Albersmeier A."/>
            <person name="Kalinowski J."/>
            <person name="Ruckert C."/>
        </authorList>
    </citation>
    <scope>NUCLEOTIDE SEQUENCE</scope>
    <source>
        <strain evidence="5">CGMCC 1.12924</strain>
    </source>
</reference>
<evidence type="ECO:0000313" key="5">
    <source>
        <dbReference type="EMBL" id="GGD86359.1"/>
    </source>
</evidence>
<dbReference type="GO" id="GO:0006310">
    <property type="term" value="P:DNA recombination"/>
    <property type="evidence" value="ECO:0007669"/>
    <property type="project" value="UniProtKB-KW"/>
</dbReference>
<dbReference type="Gene3D" id="1.10.443.10">
    <property type="entry name" value="Intergrase catalytic core"/>
    <property type="match status" value="1"/>
</dbReference>
<dbReference type="InterPro" id="IPR002104">
    <property type="entry name" value="Integrase_catalytic"/>
</dbReference>
<dbReference type="Proteomes" id="UP000652231">
    <property type="component" value="Unassembled WGS sequence"/>
</dbReference>
<keyword evidence="3" id="KW-0233">DNA recombination</keyword>
<dbReference type="Pfam" id="PF13102">
    <property type="entry name" value="Phage_int_SAM_5"/>
    <property type="match status" value="1"/>
</dbReference>
<dbReference type="PANTHER" id="PTHR30349">
    <property type="entry name" value="PHAGE INTEGRASE-RELATED"/>
    <property type="match status" value="1"/>
</dbReference>
<dbReference type="Pfam" id="PF00589">
    <property type="entry name" value="Phage_integrase"/>
    <property type="match status" value="1"/>
</dbReference>